<dbReference type="InterPro" id="IPR022894">
    <property type="entry name" value="Oligoribonuclease"/>
</dbReference>
<proteinExistence type="inferred from homology"/>
<sequence>MLYSSSLRVLRGYTTRSLRIPTGRSWLHTPPVRPWYQNAYMDPPKPLDFWAGPLVWIDCEMTGLNPKTERILEIAVIITNGNLELVDEGIEYVIQTEKAVLDGMDEWCTKQHGSSGLTQACLDSPHSKDFVTGKVLEYIKTWIPKQGHGVLAGNSVHADRSFLVEEMPEVVDHLHYRIVDVSSIKELCRRWYPARLPPKEHFSGSNHRALDDIKGSIRELQYYREHIFIPADPPKAKIP</sequence>
<dbReference type="CDD" id="cd06135">
    <property type="entry name" value="Orn"/>
    <property type="match status" value="1"/>
</dbReference>
<dbReference type="PANTHER" id="PTHR11046">
    <property type="entry name" value="OLIGORIBONUCLEASE, MITOCHONDRIAL"/>
    <property type="match status" value="1"/>
</dbReference>
<dbReference type="HOGENOM" id="CLU_064761_3_1_1"/>
<reference evidence="7" key="1">
    <citation type="journal article" date="2014" name="Proc. Natl. Acad. Sci. U.S.A.">
        <title>Extensive sampling of basidiomycete genomes demonstrates inadequacy of the white-rot/brown-rot paradigm for wood decay fungi.</title>
        <authorList>
            <person name="Riley R."/>
            <person name="Salamov A.A."/>
            <person name="Brown D.W."/>
            <person name="Nagy L.G."/>
            <person name="Floudas D."/>
            <person name="Held B.W."/>
            <person name="Levasseur A."/>
            <person name="Lombard V."/>
            <person name="Morin E."/>
            <person name="Otillar R."/>
            <person name="Lindquist E.A."/>
            <person name="Sun H."/>
            <person name="LaButti K.M."/>
            <person name="Schmutz J."/>
            <person name="Jabbour D."/>
            <person name="Luo H."/>
            <person name="Baker S.E."/>
            <person name="Pisabarro A.G."/>
            <person name="Walton J.D."/>
            <person name="Blanchette R.A."/>
            <person name="Henrissat B."/>
            <person name="Martin F."/>
            <person name="Cullen D."/>
            <person name="Hibbett D.S."/>
            <person name="Grigoriev I.V."/>
        </authorList>
    </citation>
    <scope>NUCLEOTIDE SEQUENCE [LARGE SCALE GENOMIC DNA]</scope>
    <source>
        <strain evidence="7">MUCL 33604</strain>
    </source>
</reference>
<evidence type="ECO:0000313" key="7">
    <source>
        <dbReference type="Proteomes" id="UP000027265"/>
    </source>
</evidence>
<dbReference type="SMART" id="SM00479">
    <property type="entry name" value="EXOIII"/>
    <property type="match status" value="1"/>
</dbReference>
<dbReference type="FunCoup" id="A0A067PJK9">
    <property type="interactions" value="533"/>
</dbReference>
<keyword evidence="3" id="KW-0378">Hydrolase</keyword>
<dbReference type="EMBL" id="KL197726">
    <property type="protein sequence ID" value="KDQ55093.1"/>
    <property type="molecule type" value="Genomic_DNA"/>
</dbReference>
<dbReference type="Pfam" id="PF00929">
    <property type="entry name" value="RNase_T"/>
    <property type="match status" value="1"/>
</dbReference>
<evidence type="ECO:0000256" key="2">
    <source>
        <dbReference type="ARBA" id="ARBA00022722"/>
    </source>
</evidence>
<accession>A0A067PJK9</accession>
<comment type="similarity">
    <text evidence="1">Belongs to the oligoribonuclease family.</text>
</comment>
<dbReference type="InterPro" id="IPR013520">
    <property type="entry name" value="Ribonucl_H"/>
</dbReference>
<dbReference type="Gene3D" id="3.30.420.10">
    <property type="entry name" value="Ribonuclease H-like superfamily/Ribonuclease H"/>
    <property type="match status" value="1"/>
</dbReference>
<evidence type="ECO:0000256" key="4">
    <source>
        <dbReference type="ARBA" id="ARBA00022839"/>
    </source>
</evidence>
<protein>
    <recommendedName>
        <fullName evidence="5">Exonuclease domain-containing protein</fullName>
    </recommendedName>
</protein>
<evidence type="ECO:0000256" key="3">
    <source>
        <dbReference type="ARBA" id="ARBA00022801"/>
    </source>
</evidence>
<name>A0A067PJK9_9AGAM</name>
<dbReference type="Proteomes" id="UP000027265">
    <property type="component" value="Unassembled WGS sequence"/>
</dbReference>
<keyword evidence="4" id="KW-0269">Exonuclease</keyword>
<dbReference type="InterPro" id="IPR012337">
    <property type="entry name" value="RNaseH-like_sf"/>
</dbReference>
<feature type="domain" description="Exonuclease" evidence="5">
    <location>
        <begin position="53"/>
        <end position="229"/>
    </location>
</feature>
<evidence type="ECO:0000259" key="5">
    <source>
        <dbReference type="SMART" id="SM00479"/>
    </source>
</evidence>
<gene>
    <name evidence="6" type="ORF">JAAARDRAFT_37616</name>
</gene>
<evidence type="ECO:0000313" key="6">
    <source>
        <dbReference type="EMBL" id="KDQ55093.1"/>
    </source>
</evidence>
<organism evidence="6 7">
    <name type="scientific">Jaapia argillacea MUCL 33604</name>
    <dbReference type="NCBI Taxonomy" id="933084"/>
    <lineage>
        <taxon>Eukaryota</taxon>
        <taxon>Fungi</taxon>
        <taxon>Dikarya</taxon>
        <taxon>Basidiomycota</taxon>
        <taxon>Agaricomycotina</taxon>
        <taxon>Agaricomycetes</taxon>
        <taxon>Agaricomycetidae</taxon>
        <taxon>Jaapiales</taxon>
        <taxon>Jaapiaceae</taxon>
        <taxon>Jaapia</taxon>
    </lineage>
</organism>
<dbReference type="GO" id="GO:0005739">
    <property type="term" value="C:mitochondrion"/>
    <property type="evidence" value="ECO:0007669"/>
    <property type="project" value="TreeGrafter"/>
</dbReference>
<dbReference type="NCBIfam" id="NF003765">
    <property type="entry name" value="PRK05359.1"/>
    <property type="match status" value="1"/>
</dbReference>
<dbReference type="SUPFAM" id="SSF53098">
    <property type="entry name" value="Ribonuclease H-like"/>
    <property type="match status" value="1"/>
</dbReference>
<dbReference type="STRING" id="933084.A0A067PJK9"/>
<keyword evidence="2" id="KW-0540">Nuclease</keyword>
<dbReference type="OrthoDB" id="270189at2759"/>
<dbReference type="InterPro" id="IPR036397">
    <property type="entry name" value="RNaseH_sf"/>
</dbReference>
<dbReference type="PANTHER" id="PTHR11046:SF0">
    <property type="entry name" value="OLIGORIBONUCLEASE, MITOCHONDRIAL"/>
    <property type="match status" value="1"/>
</dbReference>
<dbReference type="GO" id="GO:0003676">
    <property type="term" value="F:nucleic acid binding"/>
    <property type="evidence" value="ECO:0007669"/>
    <property type="project" value="InterPro"/>
</dbReference>
<dbReference type="GO" id="GO:0000175">
    <property type="term" value="F:3'-5'-RNA exonuclease activity"/>
    <property type="evidence" value="ECO:0007669"/>
    <property type="project" value="InterPro"/>
</dbReference>
<dbReference type="FunFam" id="3.30.420.10:FF:000003">
    <property type="entry name" value="Oligoribonuclease"/>
    <property type="match status" value="1"/>
</dbReference>
<keyword evidence="7" id="KW-1185">Reference proteome</keyword>
<dbReference type="InParanoid" id="A0A067PJK9"/>
<dbReference type="AlphaFoldDB" id="A0A067PJK9"/>
<evidence type="ECO:0000256" key="1">
    <source>
        <dbReference type="ARBA" id="ARBA00009921"/>
    </source>
</evidence>